<reference evidence="3" key="1">
    <citation type="journal article" date="2023" name="Nat. Commun.">
        <title>Diploid and tetraploid genomes of Acorus and the evolution of monocots.</title>
        <authorList>
            <person name="Ma L."/>
            <person name="Liu K.W."/>
            <person name="Li Z."/>
            <person name="Hsiao Y.Y."/>
            <person name="Qi Y."/>
            <person name="Fu T."/>
            <person name="Tang G.D."/>
            <person name="Zhang D."/>
            <person name="Sun W.H."/>
            <person name="Liu D.K."/>
            <person name="Li Y."/>
            <person name="Chen G.Z."/>
            <person name="Liu X.D."/>
            <person name="Liao X.Y."/>
            <person name="Jiang Y.T."/>
            <person name="Yu X."/>
            <person name="Hao Y."/>
            <person name="Huang J."/>
            <person name="Zhao X.W."/>
            <person name="Ke S."/>
            <person name="Chen Y.Y."/>
            <person name="Wu W.L."/>
            <person name="Hsu J.L."/>
            <person name="Lin Y.F."/>
            <person name="Huang M.D."/>
            <person name="Li C.Y."/>
            <person name="Huang L."/>
            <person name="Wang Z.W."/>
            <person name="Zhao X."/>
            <person name="Zhong W.Y."/>
            <person name="Peng D.H."/>
            <person name="Ahmad S."/>
            <person name="Lan S."/>
            <person name="Zhang J.S."/>
            <person name="Tsai W.C."/>
            <person name="Van de Peer Y."/>
            <person name="Liu Z.J."/>
        </authorList>
    </citation>
    <scope>NUCLEOTIDE SEQUENCE</scope>
    <source>
        <strain evidence="3">CP</strain>
    </source>
</reference>
<dbReference type="Proteomes" id="UP001180020">
    <property type="component" value="Unassembled WGS sequence"/>
</dbReference>
<dbReference type="Pfam" id="PF01693">
    <property type="entry name" value="Cauli_VI"/>
    <property type="match status" value="1"/>
</dbReference>
<accession>A0AAV9C2I5</accession>
<dbReference type="InterPro" id="IPR037056">
    <property type="entry name" value="RNase_H1_N_sf"/>
</dbReference>
<reference evidence="3" key="2">
    <citation type="submission" date="2023-06" db="EMBL/GenBank/DDBJ databases">
        <authorList>
            <person name="Ma L."/>
            <person name="Liu K.-W."/>
            <person name="Li Z."/>
            <person name="Hsiao Y.-Y."/>
            <person name="Qi Y."/>
            <person name="Fu T."/>
            <person name="Tang G."/>
            <person name="Zhang D."/>
            <person name="Sun W.-H."/>
            <person name="Liu D.-K."/>
            <person name="Li Y."/>
            <person name="Chen G.-Z."/>
            <person name="Liu X.-D."/>
            <person name="Liao X.-Y."/>
            <person name="Jiang Y.-T."/>
            <person name="Yu X."/>
            <person name="Hao Y."/>
            <person name="Huang J."/>
            <person name="Zhao X.-W."/>
            <person name="Ke S."/>
            <person name="Chen Y.-Y."/>
            <person name="Wu W.-L."/>
            <person name="Hsu J.-L."/>
            <person name="Lin Y.-F."/>
            <person name="Huang M.-D."/>
            <person name="Li C.-Y."/>
            <person name="Huang L."/>
            <person name="Wang Z.-W."/>
            <person name="Zhao X."/>
            <person name="Zhong W.-Y."/>
            <person name="Peng D.-H."/>
            <person name="Ahmad S."/>
            <person name="Lan S."/>
            <person name="Zhang J.-S."/>
            <person name="Tsai W.-C."/>
            <person name="Van De Peer Y."/>
            <person name="Liu Z.-J."/>
        </authorList>
    </citation>
    <scope>NUCLEOTIDE SEQUENCE</scope>
    <source>
        <strain evidence="3">CP</strain>
        <tissue evidence="3">Leaves</tissue>
    </source>
</reference>
<organism evidence="3 4">
    <name type="scientific">Acorus calamus</name>
    <name type="common">Sweet flag</name>
    <dbReference type="NCBI Taxonomy" id="4465"/>
    <lineage>
        <taxon>Eukaryota</taxon>
        <taxon>Viridiplantae</taxon>
        <taxon>Streptophyta</taxon>
        <taxon>Embryophyta</taxon>
        <taxon>Tracheophyta</taxon>
        <taxon>Spermatophyta</taxon>
        <taxon>Magnoliopsida</taxon>
        <taxon>Liliopsida</taxon>
        <taxon>Acoraceae</taxon>
        <taxon>Acorus</taxon>
    </lineage>
</organism>
<gene>
    <name evidence="3" type="ORF">QJS10_CPB22g00665</name>
</gene>
<feature type="transmembrane region" description="Helical" evidence="1">
    <location>
        <begin position="132"/>
        <end position="159"/>
    </location>
</feature>
<keyword evidence="1" id="KW-0812">Transmembrane</keyword>
<sequence length="162" mass="18251">MARFRYYVVSVGRRPDIYNLWAECHAQINGFKSALYVGAQSLQEAHQMLGGIQPEGMEREVERTVPDVQRTQTTEVLSETLQPLIGHSNSPTVYSSTAMAKTRSQPYGNDESAQQPVLLSSNPNTCIIHFPLLYVIIGLLILFIILVLFVILILLVMYFHLV</sequence>
<proteinExistence type="predicted"/>
<feature type="domain" description="Ribonuclease H1 N-terminal" evidence="2">
    <location>
        <begin position="5"/>
        <end position="46"/>
    </location>
</feature>
<dbReference type="SUPFAM" id="SSF55658">
    <property type="entry name" value="L9 N-domain-like"/>
    <property type="match status" value="1"/>
</dbReference>
<dbReference type="AlphaFoldDB" id="A0AAV9C2I5"/>
<keyword evidence="4" id="KW-1185">Reference proteome</keyword>
<dbReference type="Gene3D" id="3.40.970.10">
    <property type="entry name" value="Ribonuclease H1, N-terminal domain"/>
    <property type="match status" value="1"/>
</dbReference>
<dbReference type="EMBL" id="JAUJYO010000022">
    <property type="protein sequence ID" value="KAK1282849.1"/>
    <property type="molecule type" value="Genomic_DNA"/>
</dbReference>
<evidence type="ECO:0000313" key="4">
    <source>
        <dbReference type="Proteomes" id="UP001180020"/>
    </source>
</evidence>
<evidence type="ECO:0000256" key="1">
    <source>
        <dbReference type="SAM" id="Phobius"/>
    </source>
</evidence>
<evidence type="ECO:0000259" key="2">
    <source>
        <dbReference type="Pfam" id="PF01693"/>
    </source>
</evidence>
<comment type="caution">
    <text evidence="3">The sequence shown here is derived from an EMBL/GenBank/DDBJ whole genome shotgun (WGS) entry which is preliminary data.</text>
</comment>
<keyword evidence="1" id="KW-0472">Membrane</keyword>
<protein>
    <recommendedName>
        <fullName evidence="2">Ribonuclease H1 N-terminal domain-containing protein</fullName>
    </recommendedName>
</protein>
<dbReference type="InterPro" id="IPR009027">
    <property type="entry name" value="Ribosomal_bL9/RNase_H1_N"/>
</dbReference>
<dbReference type="InterPro" id="IPR011320">
    <property type="entry name" value="RNase_H1_N"/>
</dbReference>
<name>A0AAV9C2I5_ACOCL</name>
<keyword evidence="1" id="KW-1133">Transmembrane helix</keyword>
<evidence type="ECO:0000313" key="3">
    <source>
        <dbReference type="EMBL" id="KAK1282849.1"/>
    </source>
</evidence>